<dbReference type="eggNOG" id="ENOG502RE9P">
    <property type="taxonomic scope" value="Eukaryota"/>
</dbReference>
<name>G1X0W3_ARTOA</name>
<dbReference type="HOGENOM" id="CLU_007898_1_0_1"/>
<dbReference type="Proteomes" id="UP000008784">
    <property type="component" value="Unassembled WGS sequence"/>
</dbReference>
<dbReference type="InParanoid" id="G1X0W3"/>
<sequence length="1176" mass="128952">MSNANASPRHLVLNHARRLIAAKQQSESSATGIISEGYQFPALDPGQVQIYSFFEPRLQAGVYTILATQDISATVNPPTDPIPQIQNTQTFEVVSPCYHIPSNAICSTFPPQGYGAEVETLPHVVLKDPHLPWERAASAKNSSEKNRVPWLALLLFTDDELRLDPSDLAGGSGSIFDGITTTPGVKLPLKQSPTLSVSLPLPAMGTIEKNSVTTPINPKDTNTEDQTKAMDVIFLKPALFNELFREYDKTGTATETEKQTTCDVSRYKYLSHVRLINTEGMAEASSQGESSGLYSIVVCHRTGPLTNTQPVPVYAHLVSIEGVEAIPYPVADSSSSRFVALASLYSWSYSCLPADSFNLYTAMRHLGDTMQMLRAPDNLLASMEVLTAPAAASSVAARLRDGYTLCRYRVQTGEVTTAIMRGALSPTVVPRKGSPTYQIQSNSGTSFQVFDRCTGLIDITYSAAWQLGKTLALADQAFCGALSRLRSTVEKIALDKAKADELIKYKAYLTREKAIEALLPLIEGLNNLSQPPAKSADPRGPLNMVDRFKSTSPKTDAIDLSFNNPSIRRGFMKHAGSLVAKLAGSSSDIDSQVYNELNTAYSTDWAVVLSWVLDRMFLSNIPAQYLIADPSYLPPESFRFFHIDANWIDALIDGALSTGNQLNEDEDVIRIYIKTAINSYITDDIKDLGRPPQIPSFGFFMRSDIVSQFPDLKVTAKFENSDDNRVNILRHENINNGVMLCLFDRSPVDDSRGCLKSLKFTQPPHQQSFASSTTLGETSIMISYRKMYSEYEADEPLGELQSPAIWHNPPSPGDPPNPVFVWGQSGEIRTLIPRSLAQSVYDALVAKMKSQDGTELFTETKPTSAMMGVHLNSSTYILNVGYGVVAATPYDTKGDASTTIQDRTLMTFMPPTSESAKDPPKESNPAANPKSNTQVVPTPTPENRGAVRNKSMPPPPNFHPLIPLKQKDQKSLNDSIDNFQPMPPADAGQTISQPPSYLFDVYTVTDLTTKKDKIKAGDLISTVPMNTGLYHDLVFRVTLATKNLHADYRIKEFRVIIQQGDVSDSAKGTYLTKDYKGPGPVMLNNLRFNVLAEYTTQGDMVLRVVPRSMDPTGVPFGNVANATFILGLVNVNSYDTDKTCVVSFRINVWSSEGDTWYGTNLPVAMNSAPPATVKSK</sequence>
<feature type="compositionally biased region" description="Polar residues" evidence="1">
    <location>
        <begin position="925"/>
        <end position="937"/>
    </location>
</feature>
<protein>
    <submittedName>
        <fullName evidence="2">Uncharacterized protein</fullName>
    </submittedName>
</protein>
<dbReference type="EMBL" id="ADOT01000014">
    <property type="protein sequence ID" value="EGX53136.1"/>
    <property type="molecule type" value="Genomic_DNA"/>
</dbReference>
<gene>
    <name evidence="2" type="ORF">AOL_s00006g514</name>
</gene>
<dbReference type="OMA" id="MCAHLVS"/>
<reference evidence="2 3" key="1">
    <citation type="journal article" date="2011" name="PLoS Pathog.">
        <title>Genomic and proteomic analyses of the fungus Arthrobotrys oligospora provide insights into nematode-trap formation.</title>
        <authorList>
            <person name="Yang J."/>
            <person name="Wang L."/>
            <person name="Ji X."/>
            <person name="Feng Y."/>
            <person name="Li X."/>
            <person name="Zou C."/>
            <person name="Xu J."/>
            <person name="Ren Y."/>
            <person name="Mi Q."/>
            <person name="Wu J."/>
            <person name="Liu S."/>
            <person name="Liu Y."/>
            <person name="Huang X."/>
            <person name="Wang H."/>
            <person name="Niu X."/>
            <person name="Li J."/>
            <person name="Liang L."/>
            <person name="Luo Y."/>
            <person name="Ji K."/>
            <person name="Zhou W."/>
            <person name="Yu Z."/>
            <person name="Li G."/>
            <person name="Liu Y."/>
            <person name="Li L."/>
            <person name="Qiao M."/>
            <person name="Feng L."/>
            <person name="Zhang K.-Q."/>
        </authorList>
    </citation>
    <scope>NUCLEOTIDE SEQUENCE [LARGE SCALE GENOMIC DNA]</scope>
    <source>
        <strain evidence="3">ATCC 24927 / CBS 115.81 / DSM 1491</strain>
    </source>
</reference>
<evidence type="ECO:0000313" key="3">
    <source>
        <dbReference type="Proteomes" id="UP000008784"/>
    </source>
</evidence>
<accession>G1X0W3</accession>
<keyword evidence="3" id="KW-1185">Reference proteome</keyword>
<feature type="region of interest" description="Disordered" evidence="1">
    <location>
        <begin position="909"/>
        <end position="961"/>
    </location>
</feature>
<dbReference type="GeneID" id="22889058"/>
<dbReference type="AlphaFoldDB" id="G1X0W3"/>
<proteinExistence type="predicted"/>
<dbReference type="OrthoDB" id="3029913at2759"/>
<evidence type="ECO:0000256" key="1">
    <source>
        <dbReference type="SAM" id="MobiDB-lite"/>
    </source>
</evidence>
<comment type="caution">
    <text evidence="2">The sequence shown here is derived from an EMBL/GenBank/DDBJ whole genome shotgun (WGS) entry which is preliminary data.</text>
</comment>
<dbReference type="RefSeq" id="XP_011118125.1">
    <property type="nucleotide sequence ID" value="XM_011119823.1"/>
</dbReference>
<dbReference type="STRING" id="756982.G1X0W3"/>
<evidence type="ECO:0000313" key="2">
    <source>
        <dbReference type="EMBL" id="EGX53136.1"/>
    </source>
</evidence>
<organism evidence="2 3">
    <name type="scientific">Arthrobotrys oligospora (strain ATCC 24927 / CBS 115.81 / DSM 1491)</name>
    <name type="common">Nematode-trapping fungus</name>
    <name type="synonym">Didymozoophaga oligospora</name>
    <dbReference type="NCBI Taxonomy" id="756982"/>
    <lineage>
        <taxon>Eukaryota</taxon>
        <taxon>Fungi</taxon>
        <taxon>Dikarya</taxon>
        <taxon>Ascomycota</taxon>
        <taxon>Pezizomycotina</taxon>
        <taxon>Orbiliomycetes</taxon>
        <taxon>Orbiliales</taxon>
        <taxon>Orbiliaceae</taxon>
        <taxon>Orbilia</taxon>
        <taxon>Orbilia oligospora</taxon>
    </lineage>
</organism>